<evidence type="ECO:0000313" key="2">
    <source>
        <dbReference type="Proteomes" id="UP000053477"/>
    </source>
</evidence>
<proteinExistence type="predicted"/>
<dbReference type="EMBL" id="KQ085942">
    <property type="protein sequence ID" value="KLO14537.1"/>
    <property type="molecule type" value="Genomic_DNA"/>
</dbReference>
<accession>A0A0H2RSG7</accession>
<protein>
    <submittedName>
        <fullName evidence="1">Uncharacterized protein</fullName>
    </submittedName>
</protein>
<reference evidence="1 2" key="1">
    <citation type="submission" date="2015-04" db="EMBL/GenBank/DDBJ databases">
        <title>Complete genome sequence of Schizopora paradoxa KUC8140, a cosmopolitan wood degrader in East Asia.</title>
        <authorList>
            <consortium name="DOE Joint Genome Institute"/>
            <person name="Min B."/>
            <person name="Park H."/>
            <person name="Jang Y."/>
            <person name="Kim J.-J."/>
            <person name="Kim K.H."/>
            <person name="Pangilinan J."/>
            <person name="Lipzen A."/>
            <person name="Riley R."/>
            <person name="Grigoriev I.V."/>
            <person name="Spatafora J.W."/>
            <person name="Choi I.-G."/>
        </authorList>
    </citation>
    <scope>NUCLEOTIDE SEQUENCE [LARGE SCALE GENOMIC DNA]</scope>
    <source>
        <strain evidence="1 2">KUC8140</strain>
    </source>
</reference>
<keyword evidence="2" id="KW-1185">Reference proteome</keyword>
<dbReference type="AlphaFoldDB" id="A0A0H2RSG7"/>
<dbReference type="Proteomes" id="UP000053477">
    <property type="component" value="Unassembled WGS sequence"/>
</dbReference>
<name>A0A0H2RSG7_9AGAM</name>
<evidence type="ECO:0000313" key="1">
    <source>
        <dbReference type="EMBL" id="KLO14537.1"/>
    </source>
</evidence>
<sequence length="166" mass="17809">MGSFGAEYVDKPPETIAYTAENGERAFYRRDADAERNTIFMNSSATGSHRSFFSATSSNATIPNVAGPGRILGNLLEAAGGSVERNIGLFAYKTKLHPAARAEQRLKDWSLSTEGDAGFLLRCLAASDRPSLQLAAFRVRRLSTTQKVISESGAEKTSVADSTVEG</sequence>
<organism evidence="1 2">
    <name type="scientific">Schizopora paradoxa</name>
    <dbReference type="NCBI Taxonomy" id="27342"/>
    <lineage>
        <taxon>Eukaryota</taxon>
        <taxon>Fungi</taxon>
        <taxon>Dikarya</taxon>
        <taxon>Basidiomycota</taxon>
        <taxon>Agaricomycotina</taxon>
        <taxon>Agaricomycetes</taxon>
        <taxon>Hymenochaetales</taxon>
        <taxon>Schizoporaceae</taxon>
        <taxon>Schizopora</taxon>
    </lineage>
</organism>
<dbReference type="InParanoid" id="A0A0H2RSG7"/>
<gene>
    <name evidence="1" type="ORF">SCHPADRAFT_309040</name>
</gene>